<organism evidence="5 6">
    <name type="scientific">Siphonobacter aquaeclarae</name>
    <dbReference type="NCBI Taxonomy" id="563176"/>
    <lineage>
        <taxon>Bacteria</taxon>
        <taxon>Pseudomonadati</taxon>
        <taxon>Bacteroidota</taxon>
        <taxon>Cytophagia</taxon>
        <taxon>Cytophagales</taxon>
        <taxon>Cytophagaceae</taxon>
        <taxon>Siphonobacter</taxon>
    </lineage>
</organism>
<proteinExistence type="inferred from homology"/>
<dbReference type="Gene3D" id="2.60.130.10">
    <property type="entry name" value="Aromatic compound dioxygenase"/>
    <property type="match status" value="1"/>
</dbReference>
<dbReference type="PANTHER" id="PTHR33711">
    <property type="entry name" value="DIOXYGENASE, PUTATIVE (AFU_ORTHOLOGUE AFUA_2G02910)-RELATED"/>
    <property type="match status" value="1"/>
</dbReference>
<dbReference type="SUPFAM" id="SSF49482">
    <property type="entry name" value="Aromatic compound dioxygenase"/>
    <property type="match status" value="1"/>
</dbReference>
<dbReference type="STRING" id="563176.SAMN04488090_0188"/>
<evidence type="ECO:0000313" key="5">
    <source>
        <dbReference type="EMBL" id="SDL15946.1"/>
    </source>
</evidence>
<dbReference type="InterPro" id="IPR000627">
    <property type="entry name" value="Intradiol_dOase_C"/>
</dbReference>
<dbReference type="OrthoDB" id="933561at2"/>
<reference evidence="5 6" key="1">
    <citation type="submission" date="2016-10" db="EMBL/GenBank/DDBJ databases">
        <authorList>
            <person name="de Groot N.N."/>
        </authorList>
    </citation>
    <scope>NUCLEOTIDE SEQUENCE [LARGE SCALE GENOMIC DNA]</scope>
    <source>
        <strain evidence="5 6">DSM 21668</strain>
    </source>
</reference>
<name>A0A1G9HT09_9BACT</name>
<gene>
    <name evidence="5" type="ORF">SAMN04488090_0188</name>
</gene>
<keyword evidence="6" id="KW-1185">Reference proteome</keyword>
<dbReference type="InterPro" id="IPR050770">
    <property type="entry name" value="Intradiol_RC_Dioxygenase"/>
</dbReference>
<keyword evidence="2 5" id="KW-0223">Dioxygenase</keyword>
<evidence type="ECO:0000256" key="2">
    <source>
        <dbReference type="ARBA" id="ARBA00022964"/>
    </source>
</evidence>
<dbReference type="RefSeq" id="WP_093196590.1">
    <property type="nucleotide sequence ID" value="NZ_FNGS01000001.1"/>
</dbReference>
<dbReference type="Pfam" id="PF00775">
    <property type="entry name" value="Dioxygenase_C"/>
    <property type="match status" value="1"/>
</dbReference>
<evidence type="ECO:0000259" key="4">
    <source>
        <dbReference type="Pfam" id="PF00775"/>
    </source>
</evidence>
<dbReference type="Proteomes" id="UP000198901">
    <property type="component" value="Unassembled WGS sequence"/>
</dbReference>
<accession>A0A1G9HT09</accession>
<dbReference type="InterPro" id="IPR015889">
    <property type="entry name" value="Intradiol_dOase_core"/>
</dbReference>
<comment type="similarity">
    <text evidence="1">Belongs to the intradiol ring-cleavage dioxygenase family.</text>
</comment>
<sequence>MKKLLLLLFCAPAMVWGQRAVGGPCEGCEAIHESQVPFDRLQAFTRLPGVTDSSPNRLGINGVVFQADGKTPAPNVILYIYHTDPETGIYPRKGDEKGWARRHGYIRGWMKTNHKGEYKFVTRRPAPYPDRTEPAHIHIVVLEPGLKEYYIDEYLFDDDPLLTDAVRKRQLNRGGSGILHLNDVGEGMFKAERNIYLGRNIPGYPSSR</sequence>
<dbReference type="EMBL" id="FNGS01000001">
    <property type="protein sequence ID" value="SDL15946.1"/>
    <property type="molecule type" value="Genomic_DNA"/>
</dbReference>
<evidence type="ECO:0000313" key="6">
    <source>
        <dbReference type="Proteomes" id="UP000198901"/>
    </source>
</evidence>
<evidence type="ECO:0000256" key="3">
    <source>
        <dbReference type="ARBA" id="ARBA00023002"/>
    </source>
</evidence>
<dbReference type="GO" id="GO:0008199">
    <property type="term" value="F:ferric iron binding"/>
    <property type="evidence" value="ECO:0007669"/>
    <property type="project" value="InterPro"/>
</dbReference>
<dbReference type="AlphaFoldDB" id="A0A1G9HT09"/>
<protein>
    <submittedName>
        <fullName evidence="5">Protocatechuate 3,4-dioxygenase beta subunit</fullName>
    </submittedName>
</protein>
<feature type="domain" description="Intradiol ring-cleavage dioxygenases" evidence="4">
    <location>
        <begin position="56"/>
        <end position="167"/>
    </location>
</feature>
<evidence type="ECO:0000256" key="1">
    <source>
        <dbReference type="ARBA" id="ARBA00007825"/>
    </source>
</evidence>
<dbReference type="GO" id="GO:0016702">
    <property type="term" value="F:oxidoreductase activity, acting on single donors with incorporation of molecular oxygen, incorporation of two atoms of oxygen"/>
    <property type="evidence" value="ECO:0007669"/>
    <property type="project" value="InterPro"/>
</dbReference>
<keyword evidence="3" id="KW-0560">Oxidoreductase</keyword>
<dbReference type="PANTHER" id="PTHR33711:SF10">
    <property type="entry name" value="INTRADIOL RING-CLEAVAGE DIOXYGENASES DOMAIN-CONTAINING PROTEIN"/>
    <property type="match status" value="1"/>
</dbReference>